<dbReference type="Proteomes" id="UP000004095">
    <property type="component" value="Unassembled WGS sequence"/>
</dbReference>
<keyword evidence="3" id="KW-1185">Reference proteome</keyword>
<protein>
    <recommendedName>
        <fullName evidence="1">DUF4178 domain-containing protein</fullName>
    </recommendedName>
</protein>
<dbReference type="InterPro" id="IPR025235">
    <property type="entry name" value="DUF4178"/>
</dbReference>
<dbReference type="eggNOG" id="ENOG5032RZV">
    <property type="taxonomic scope" value="Bacteria"/>
</dbReference>
<dbReference type="OrthoDB" id="5502786at2"/>
<sequence>MLKWLRNLFGSKKEKPDEKLTYDPTNVQVKDLRKGAFLDYDLQTWEVKAQYEYDWGDRYFTFEFLLATVEEKRFLHYEEDDGELECTLTEKIRVSSIDADIPEEIHRNGTPPKEITYTYKEKEITFYRDEEGTARFRDVDTRNWEEVTSWSYYDEAEKHVLSVEQWGEKEFEAAVGLVVDESEFSNIILP</sequence>
<accession>A1ZGH3</accession>
<dbReference type="EMBL" id="AAWS01000006">
    <property type="protein sequence ID" value="EAY30590.1"/>
    <property type="molecule type" value="Genomic_DNA"/>
</dbReference>
<evidence type="ECO:0000313" key="2">
    <source>
        <dbReference type="EMBL" id="EAY30590.1"/>
    </source>
</evidence>
<reference evidence="2 3" key="1">
    <citation type="submission" date="2007-01" db="EMBL/GenBank/DDBJ databases">
        <authorList>
            <person name="Haygood M."/>
            <person name="Podell S."/>
            <person name="Anderson C."/>
            <person name="Hopkinson B."/>
            <person name="Roe K."/>
            <person name="Barbeau K."/>
            <person name="Gaasterland T."/>
            <person name="Ferriera S."/>
            <person name="Johnson J."/>
            <person name="Kravitz S."/>
            <person name="Beeson K."/>
            <person name="Sutton G."/>
            <person name="Rogers Y.-H."/>
            <person name="Friedman R."/>
            <person name="Frazier M."/>
            <person name="Venter J.C."/>
        </authorList>
    </citation>
    <scope>NUCLEOTIDE SEQUENCE [LARGE SCALE GENOMIC DNA]</scope>
    <source>
        <strain evidence="2 3">ATCC 23134</strain>
    </source>
</reference>
<gene>
    <name evidence="2" type="ORF">M23134_03228</name>
</gene>
<name>A1ZGH3_MICM2</name>
<comment type="caution">
    <text evidence="2">The sequence shown here is derived from an EMBL/GenBank/DDBJ whole genome shotgun (WGS) entry which is preliminary data.</text>
</comment>
<evidence type="ECO:0000313" key="3">
    <source>
        <dbReference type="Proteomes" id="UP000004095"/>
    </source>
</evidence>
<dbReference type="RefSeq" id="WP_002694877.1">
    <property type="nucleotide sequence ID" value="NZ_AAWS01000006.1"/>
</dbReference>
<feature type="domain" description="DUF4178" evidence="1">
    <location>
        <begin position="34"/>
        <end position="180"/>
    </location>
</feature>
<dbReference type="AlphaFoldDB" id="A1ZGH3"/>
<evidence type="ECO:0000259" key="1">
    <source>
        <dbReference type="Pfam" id="PF13785"/>
    </source>
</evidence>
<proteinExistence type="predicted"/>
<organism evidence="2 3">
    <name type="scientific">Microscilla marina ATCC 23134</name>
    <dbReference type="NCBI Taxonomy" id="313606"/>
    <lineage>
        <taxon>Bacteria</taxon>
        <taxon>Pseudomonadati</taxon>
        <taxon>Bacteroidota</taxon>
        <taxon>Cytophagia</taxon>
        <taxon>Cytophagales</taxon>
        <taxon>Microscillaceae</taxon>
        <taxon>Microscilla</taxon>
    </lineage>
</organism>
<dbReference type="Pfam" id="PF13785">
    <property type="entry name" value="DUF4178"/>
    <property type="match status" value="1"/>
</dbReference>